<dbReference type="EMBL" id="VSSQ01117386">
    <property type="protein sequence ID" value="MPN51856.1"/>
    <property type="molecule type" value="Genomic_DNA"/>
</dbReference>
<proteinExistence type="predicted"/>
<comment type="caution">
    <text evidence="1">The sequence shown here is derived from an EMBL/GenBank/DDBJ whole genome shotgun (WGS) entry which is preliminary data.</text>
</comment>
<protein>
    <submittedName>
        <fullName evidence="1">Uncharacterized protein</fullName>
    </submittedName>
</protein>
<organism evidence="1">
    <name type="scientific">bioreactor metagenome</name>
    <dbReference type="NCBI Taxonomy" id="1076179"/>
    <lineage>
        <taxon>unclassified sequences</taxon>
        <taxon>metagenomes</taxon>
        <taxon>ecological metagenomes</taxon>
    </lineage>
</organism>
<accession>A0A645ILE9</accession>
<reference evidence="1" key="1">
    <citation type="submission" date="2019-08" db="EMBL/GenBank/DDBJ databases">
        <authorList>
            <person name="Kucharzyk K."/>
            <person name="Murdoch R.W."/>
            <person name="Higgins S."/>
            <person name="Loffler F."/>
        </authorList>
    </citation>
    <scope>NUCLEOTIDE SEQUENCE</scope>
</reference>
<dbReference type="AlphaFoldDB" id="A0A645ILE9"/>
<sequence>MGYLAVDAAVGQKTQKMEGLFFVFSFLAGLVKHRISIKVAFPDRLVNSGQLLVNNAAGAYVEVTYLRIAHLALRQAHIFAAG</sequence>
<name>A0A645ILE9_9ZZZZ</name>
<evidence type="ECO:0000313" key="1">
    <source>
        <dbReference type="EMBL" id="MPN51856.1"/>
    </source>
</evidence>
<gene>
    <name evidence="1" type="ORF">SDC9_199506</name>
</gene>